<dbReference type="SUPFAM" id="SSF53756">
    <property type="entry name" value="UDP-Glycosyltransferase/glycogen phosphorylase"/>
    <property type="match status" value="1"/>
</dbReference>
<sequence>MLFSHSHFKYRLDTEPSVLALSSDTELNEIRVRPFLAALLARGVISDFQFADRKMNLTGWHKDFAFTHIWCHRNVSTAQYRFLRKHQHVPIIYDIDDLLTAVPDFVKNRPHVVERIRWCLENAQVVTTSTDALRSHLLCDQHSTDKIITLKNGHLGHEPPPRTIQKKIIWTSGDHPFMLRKSPEFTGKLANIANHHDYEVIFIGRFNPAMGQQFKRWRYIQRLDVNSYREFLRSFGGSIGLAPLPSGLSTHNQQFFDAKSDIKLLDYISNGLVPICTSTPPYANSELYVPELGADDPDGLLRKLDLCIQDHAGWLERMDMRFHRNGALDERRYNNLSRKLDVIFTRHEDDVASKPGPSPAAAALSR</sequence>
<dbReference type="Proteomes" id="UP000254343">
    <property type="component" value="Unassembled WGS sequence"/>
</dbReference>
<dbReference type="AlphaFoldDB" id="A0A380WCQ9"/>
<dbReference type="EMBL" id="UIGB01000001">
    <property type="protein sequence ID" value="SUU86794.1"/>
    <property type="molecule type" value="Genomic_DNA"/>
</dbReference>
<accession>A0A380WCQ9</accession>
<proteinExistence type="predicted"/>
<evidence type="ECO:0000313" key="1">
    <source>
        <dbReference type="EMBL" id="SUU86794.1"/>
    </source>
</evidence>
<protein>
    <recommendedName>
        <fullName evidence="3">Glycosyl transferases group 1</fullName>
    </recommendedName>
</protein>
<gene>
    <name evidence="1" type="ORF">NCTC12722_04027</name>
</gene>
<organism evidence="1 2">
    <name type="scientific">Afipia felis</name>
    <name type="common">Cat scratch disease bacillus</name>
    <dbReference type="NCBI Taxonomy" id="1035"/>
    <lineage>
        <taxon>Bacteria</taxon>
        <taxon>Pseudomonadati</taxon>
        <taxon>Pseudomonadota</taxon>
        <taxon>Alphaproteobacteria</taxon>
        <taxon>Hyphomicrobiales</taxon>
        <taxon>Nitrobacteraceae</taxon>
        <taxon>Afipia</taxon>
    </lineage>
</organism>
<name>A0A380WCQ9_AFIFE</name>
<evidence type="ECO:0008006" key="3">
    <source>
        <dbReference type="Google" id="ProtNLM"/>
    </source>
</evidence>
<reference evidence="1 2" key="1">
    <citation type="submission" date="2018-06" db="EMBL/GenBank/DDBJ databases">
        <authorList>
            <consortium name="Pathogen Informatics"/>
            <person name="Doyle S."/>
        </authorList>
    </citation>
    <scope>NUCLEOTIDE SEQUENCE [LARGE SCALE GENOMIC DNA]</scope>
    <source>
        <strain evidence="1 2">NCTC12722</strain>
    </source>
</reference>
<dbReference type="RefSeq" id="WP_002717618.1">
    <property type="nucleotide sequence ID" value="NZ_UFSI01000001.1"/>
</dbReference>
<evidence type="ECO:0000313" key="2">
    <source>
        <dbReference type="Proteomes" id="UP000254343"/>
    </source>
</evidence>